<feature type="region of interest" description="Disordered" evidence="1">
    <location>
        <begin position="1"/>
        <end position="20"/>
    </location>
</feature>
<dbReference type="AlphaFoldDB" id="A0A6B0S5W5"/>
<dbReference type="Proteomes" id="UP000322234">
    <property type="component" value="Unassembled WGS sequence"/>
</dbReference>
<evidence type="ECO:0000313" key="3">
    <source>
        <dbReference type="Proteomes" id="UP000322234"/>
    </source>
</evidence>
<dbReference type="EMBL" id="VBQZ03000177">
    <property type="protein sequence ID" value="MXQ96961.1"/>
    <property type="molecule type" value="Genomic_DNA"/>
</dbReference>
<comment type="caution">
    <text evidence="2">The sequence shown here is derived from an EMBL/GenBank/DDBJ whole genome shotgun (WGS) entry which is preliminary data.</text>
</comment>
<reference evidence="2" key="1">
    <citation type="submission" date="2019-10" db="EMBL/GenBank/DDBJ databases">
        <title>The sequence and de novo assembly of the wild yak genome.</title>
        <authorList>
            <person name="Liu Y."/>
        </authorList>
    </citation>
    <scope>NUCLEOTIDE SEQUENCE [LARGE SCALE GENOMIC DNA]</scope>
    <source>
        <strain evidence="2">WY2019</strain>
    </source>
</reference>
<feature type="compositionally biased region" description="Basic and acidic residues" evidence="1">
    <location>
        <begin position="177"/>
        <end position="189"/>
    </location>
</feature>
<gene>
    <name evidence="2" type="ORF">E5288_WYG017890</name>
</gene>
<feature type="compositionally biased region" description="Gly residues" evidence="1">
    <location>
        <begin position="417"/>
        <end position="430"/>
    </location>
</feature>
<protein>
    <submittedName>
        <fullName evidence="2">Uncharacterized protein</fullName>
    </submittedName>
</protein>
<feature type="region of interest" description="Disordered" evidence="1">
    <location>
        <begin position="169"/>
        <end position="226"/>
    </location>
</feature>
<accession>A0A6B0S5W5</accession>
<feature type="compositionally biased region" description="Polar residues" evidence="1">
    <location>
        <begin position="340"/>
        <end position="353"/>
    </location>
</feature>
<feature type="region of interest" description="Disordered" evidence="1">
    <location>
        <begin position="334"/>
        <end position="358"/>
    </location>
</feature>
<keyword evidence="3" id="KW-1185">Reference proteome</keyword>
<sequence length="525" mass="55934">MRETLYSAHETLSAPGAREDRARRTPCLLLREGIRQPGGLRGEALAREMIQQETRRQNAQRVFTLGTDTSPPSAPQDLELALGLPLLLSPKDLGSAGDVSLVPPCCLFPPNDSPAEVTGGREEAAGHWLSFEGRKNILGPHNHSTTGFNNANGARITVIQDLRKRKEQCCPPAEGKSPMDRPGRDRSKLQDFVGPGPVERTPRPQRPQHNAICRLGLPPAGNKQKDDKRKVCESENHDVPNLIQHFGRYFPKRRQLAECISKSNTGFAYLCCLVFRRPEESYETLGSDRGCSVHALATAGLAAFLKGSESKLEAKETCLQAVPPGPPACRGWFIRPPPRSASTDPASSGQQPPSLKRGVGTCVTATQQQGLRLWLTCLCNGGAASRTMERWAAGSTCGPVAPATPVARHLLQPTGPGSSGLCGSPGGTPLQGGHSPDMCGAQPVPLGLEAAFTCRAAGWPTGSSPGRGPQGGAQGPPRHRELQEAACCPHPLPCPPVLATGPRSGPSGNIWARPGHLWMDRAVVC</sequence>
<feature type="region of interest" description="Disordered" evidence="1">
    <location>
        <begin position="459"/>
        <end position="481"/>
    </location>
</feature>
<organism evidence="2 3">
    <name type="scientific">Bos mutus</name>
    <name type="common">wild yak</name>
    <dbReference type="NCBI Taxonomy" id="72004"/>
    <lineage>
        <taxon>Eukaryota</taxon>
        <taxon>Metazoa</taxon>
        <taxon>Chordata</taxon>
        <taxon>Craniata</taxon>
        <taxon>Vertebrata</taxon>
        <taxon>Euteleostomi</taxon>
        <taxon>Mammalia</taxon>
        <taxon>Eutheria</taxon>
        <taxon>Laurasiatheria</taxon>
        <taxon>Artiodactyla</taxon>
        <taxon>Ruminantia</taxon>
        <taxon>Pecora</taxon>
        <taxon>Bovidae</taxon>
        <taxon>Bovinae</taxon>
        <taxon>Bos</taxon>
    </lineage>
</organism>
<feature type="region of interest" description="Disordered" evidence="1">
    <location>
        <begin position="414"/>
        <end position="435"/>
    </location>
</feature>
<name>A0A6B0S5W5_9CETA</name>
<proteinExistence type="predicted"/>
<evidence type="ECO:0000256" key="1">
    <source>
        <dbReference type="SAM" id="MobiDB-lite"/>
    </source>
</evidence>
<evidence type="ECO:0000313" key="2">
    <source>
        <dbReference type="EMBL" id="MXQ96961.1"/>
    </source>
</evidence>